<proteinExistence type="predicted"/>
<evidence type="ECO:0000313" key="2">
    <source>
        <dbReference type="EMBL" id="GFR79281.1"/>
    </source>
</evidence>
<accession>A0AAV4G3N6</accession>
<dbReference type="EMBL" id="BMAT01001079">
    <property type="protein sequence ID" value="GFR79281.1"/>
    <property type="molecule type" value="Genomic_DNA"/>
</dbReference>
<dbReference type="AlphaFoldDB" id="A0AAV4G3N6"/>
<evidence type="ECO:0000256" key="1">
    <source>
        <dbReference type="SAM" id="MobiDB-lite"/>
    </source>
</evidence>
<feature type="region of interest" description="Disordered" evidence="1">
    <location>
        <begin position="1"/>
        <end position="26"/>
    </location>
</feature>
<keyword evidence="3" id="KW-1185">Reference proteome</keyword>
<organism evidence="2 3">
    <name type="scientific">Elysia marginata</name>
    <dbReference type="NCBI Taxonomy" id="1093978"/>
    <lineage>
        <taxon>Eukaryota</taxon>
        <taxon>Metazoa</taxon>
        <taxon>Spiralia</taxon>
        <taxon>Lophotrochozoa</taxon>
        <taxon>Mollusca</taxon>
        <taxon>Gastropoda</taxon>
        <taxon>Heterobranchia</taxon>
        <taxon>Euthyneura</taxon>
        <taxon>Panpulmonata</taxon>
        <taxon>Sacoglossa</taxon>
        <taxon>Placobranchoidea</taxon>
        <taxon>Plakobranchidae</taxon>
        <taxon>Elysia</taxon>
    </lineage>
</organism>
<comment type="caution">
    <text evidence="2">The sequence shown here is derived from an EMBL/GenBank/DDBJ whole genome shotgun (WGS) entry which is preliminary data.</text>
</comment>
<feature type="region of interest" description="Disordered" evidence="1">
    <location>
        <begin position="52"/>
        <end position="86"/>
    </location>
</feature>
<evidence type="ECO:0000313" key="3">
    <source>
        <dbReference type="Proteomes" id="UP000762676"/>
    </source>
</evidence>
<dbReference type="Proteomes" id="UP000762676">
    <property type="component" value="Unassembled WGS sequence"/>
</dbReference>
<gene>
    <name evidence="2" type="ORF">ElyMa_000552600</name>
</gene>
<name>A0AAV4G3N6_9GAST</name>
<feature type="compositionally biased region" description="Basic residues" evidence="1">
    <location>
        <begin position="61"/>
        <end position="71"/>
    </location>
</feature>
<sequence length="86" mass="9331">MNSTVPAAEVQLKGSPASGNSDGKSCTVGLRKVWRSGYLTAKTRVEVGFELAPESRDGKNNKSRGWIRTRNRLSSPTCKPQRQAAP</sequence>
<reference evidence="2 3" key="1">
    <citation type="journal article" date="2021" name="Elife">
        <title>Chloroplast acquisition without the gene transfer in kleptoplastic sea slugs, Plakobranchus ocellatus.</title>
        <authorList>
            <person name="Maeda T."/>
            <person name="Takahashi S."/>
            <person name="Yoshida T."/>
            <person name="Shimamura S."/>
            <person name="Takaki Y."/>
            <person name="Nagai Y."/>
            <person name="Toyoda A."/>
            <person name="Suzuki Y."/>
            <person name="Arimoto A."/>
            <person name="Ishii H."/>
            <person name="Satoh N."/>
            <person name="Nishiyama T."/>
            <person name="Hasebe M."/>
            <person name="Maruyama T."/>
            <person name="Minagawa J."/>
            <person name="Obokata J."/>
            <person name="Shigenobu S."/>
        </authorList>
    </citation>
    <scope>NUCLEOTIDE SEQUENCE [LARGE SCALE GENOMIC DNA]</scope>
</reference>
<protein>
    <submittedName>
        <fullName evidence="2">Uncharacterized protein</fullName>
    </submittedName>
</protein>